<name>A0A4V2Q316_9GAMM</name>
<dbReference type="GO" id="GO:0003677">
    <property type="term" value="F:DNA binding"/>
    <property type="evidence" value="ECO:0007669"/>
    <property type="project" value="UniProtKB-KW"/>
</dbReference>
<reference evidence="5 6" key="1">
    <citation type="submission" date="2019-02" db="EMBL/GenBank/DDBJ databases">
        <title>Investigation of anaerobic lignin degradation for improved lignocellulosic biofuels.</title>
        <authorList>
            <person name="Deangelis K."/>
        </authorList>
    </citation>
    <scope>NUCLEOTIDE SEQUENCE [LARGE SCALE GENOMIC DNA]</scope>
    <source>
        <strain evidence="5 6">159R</strain>
    </source>
</reference>
<evidence type="ECO:0000256" key="1">
    <source>
        <dbReference type="ARBA" id="ARBA00023015"/>
    </source>
</evidence>
<organism evidence="5 6">
    <name type="scientific">Sodalis ligni</name>
    <dbReference type="NCBI Taxonomy" id="2697027"/>
    <lineage>
        <taxon>Bacteria</taxon>
        <taxon>Pseudomonadati</taxon>
        <taxon>Pseudomonadota</taxon>
        <taxon>Gammaproteobacteria</taxon>
        <taxon>Enterobacterales</taxon>
        <taxon>Bruguierivoracaceae</taxon>
        <taxon>Sodalis</taxon>
    </lineage>
</organism>
<sequence length="254" mass="29383">MLSHLEKTDSLSSLLDPSSPIPLFHQLRDILERWFCQDFTLRDDLPTEKEITERFGVSRITVRRAIDTLINESILTRPKSRGRLRLQKVHLTQKLNRLRGFFTDDLLAAGIKASTKVIDLSRVKMEKVNDILGLQKDDECYRVERLHYGDGKPVAHQVSYIPVKLLPDLEQYDLSASLMQMFDKLLKKPVVRGEQQLVVQEITMDEATYLDLPINAYVIKISRTAYTEDNQAIEYFIATLNPKCYQFSMSVYAE</sequence>
<evidence type="ECO:0000256" key="3">
    <source>
        <dbReference type="ARBA" id="ARBA00023163"/>
    </source>
</evidence>
<dbReference type="InterPro" id="IPR028978">
    <property type="entry name" value="Chorismate_lyase_/UTRA_dom_sf"/>
</dbReference>
<dbReference type="AlphaFoldDB" id="A0A4V2Q316"/>
<accession>A0A4V2Q316</accession>
<keyword evidence="6" id="KW-1185">Reference proteome</keyword>
<dbReference type="Pfam" id="PF07702">
    <property type="entry name" value="UTRA"/>
    <property type="match status" value="1"/>
</dbReference>
<gene>
    <name evidence="5" type="ORF">EZJ58_3161</name>
</gene>
<proteinExistence type="predicted"/>
<evidence type="ECO:0000256" key="2">
    <source>
        <dbReference type="ARBA" id="ARBA00023125"/>
    </source>
</evidence>
<dbReference type="SMART" id="SM00345">
    <property type="entry name" value="HTH_GNTR"/>
    <property type="match status" value="1"/>
</dbReference>
<dbReference type="Proteomes" id="UP000294555">
    <property type="component" value="Unassembled WGS sequence"/>
</dbReference>
<keyword evidence="2" id="KW-0238">DNA-binding</keyword>
<evidence type="ECO:0000313" key="5">
    <source>
        <dbReference type="EMBL" id="TCL05008.1"/>
    </source>
</evidence>
<dbReference type="InterPro" id="IPR036388">
    <property type="entry name" value="WH-like_DNA-bd_sf"/>
</dbReference>
<dbReference type="InterPro" id="IPR000524">
    <property type="entry name" value="Tscrpt_reg_HTH_GntR"/>
</dbReference>
<dbReference type="Pfam" id="PF00392">
    <property type="entry name" value="GntR"/>
    <property type="match status" value="1"/>
</dbReference>
<dbReference type="OrthoDB" id="6626198at2"/>
<keyword evidence="3" id="KW-0804">Transcription</keyword>
<evidence type="ECO:0000313" key="6">
    <source>
        <dbReference type="Proteomes" id="UP000294555"/>
    </source>
</evidence>
<dbReference type="SUPFAM" id="SSF64288">
    <property type="entry name" value="Chorismate lyase-like"/>
    <property type="match status" value="1"/>
</dbReference>
<dbReference type="SUPFAM" id="SSF46785">
    <property type="entry name" value="Winged helix' DNA-binding domain"/>
    <property type="match status" value="1"/>
</dbReference>
<dbReference type="InterPro" id="IPR050679">
    <property type="entry name" value="Bact_HTH_transcr_reg"/>
</dbReference>
<dbReference type="Gene3D" id="3.40.1410.10">
    <property type="entry name" value="Chorismate lyase-like"/>
    <property type="match status" value="1"/>
</dbReference>
<evidence type="ECO:0000259" key="4">
    <source>
        <dbReference type="PROSITE" id="PS50949"/>
    </source>
</evidence>
<dbReference type="PANTHER" id="PTHR44846:SF1">
    <property type="entry name" value="MANNOSYL-D-GLYCERATE TRANSPORT_METABOLISM SYSTEM REPRESSOR MNGR-RELATED"/>
    <property type="match status" value="1"/>
</dbReference>
<dbReference type="InterPro" id="IPR036390">
    <property type="entry name" value="WH_DNA-bd_sf"/>
</dbReference>
<dbReference type="EMBL" id="SJOI01000001">
    <property type="protein sequence ID" value="TCL05008.1"/>
    <property type="molecule type" value="Genomic_DNA"/>
</dbReference>
<dbReference type="InterPro" id="IPR011663">
    <property type="entry name" value="UTRA"/>
</dbReference>
<dbReference type="SMART" id="SM00866">
    <property type="entry name" value="UTRA"/>
    <property type="match status" value="1"/>
</dbReference>
<keyword evidence="1" id="KW-0805">Transcription regulation</keyword>
<feature type="domain" description="HTH gntR-type" evidence="4">
    <location>
        <begin position="21"/>
        <end position="88"/>
    </location>
</feature>
<dbReference type="GO" id="GO:0045892">
    <property type="term" value="P:negative regulation of DNA-templated transcription"/>
    <property type="evidence" value="ECO:0007669"/>
    <property type="project" value="TreeGrafter"/>
</dbReference>
<dbReference type="RefSeq" id="WP_132923746.1">
    <property type="nucleotide sequence ID" value="NZ_SJOI01000001.1"/>
</dbReference>
<dbReference type="GO" id="GO:0003700">
    <property type="term" value="F:DNA-binding transcription factor activity"/>
    <property type="evidence" value="ECO:0007669"/>
    <property type="project" value="InterPro"/>
</dbReference>
<dbReference type="PROSITE" id="PS50949">
    <property type="entry name" value="HTH_GNTR"/>
    <property type="match status" value="1"/>
</dbReference>
<comment type="caution">
    <text evidence="5">The sequence shown here is derived from an EMBL/GenBank/DDBJ whole genome shotgun (WGS) entry which is preliminary data.</text>
</comment>
<dbReference type="Gene3D" id="1.10.10.10">
    <property type="entry name" value="Winged helix-like DNA-binding domain superfamily/Winged helix DNA-binding domain"/>
    <property type="match status" value="1"/>
</dbReference>
<protein>
    <submittedName>
        <fullName evidence="5">GntR family transcriptional regulator</fullName>
    </submittedName>
</protein>
<dbReference type="PANTHER" id="PTHR44846">
    <property type="entry name" value="MANNOSYL-D-GLYCERATE TRANSPORT/METABOLISM SYSTEM REPRESSOR MNGR-RELATED"/>
    <property type="match status" value="1"/>
</dbReference>
<dbReference type="PRINTS" id="PR00035">
    <property type="entry name" value="HTHGNTR"/>
</dbReference>